<dbReference type="VEuPathDB" id="FungiDB:BO72DRAFT_451169"/>
<reference evidence="3 4" key="1">
    <citation type="submission" date="2018-02" db="EMBL/GenBank/DDBJ databases">
        <title>The genomes of Aspergillus section Nigri reveals drivers in fungal speciation.</title>
        <authorList>
            <consortium name="DOE Joint Genome Institute"/>
            <person name="Vesth T.C."/>
            <person name="Nybo J."/>
            <person name="Theobald S."/>
            <person name="Brandl J."/>
            <person name="Frisvad J.C."/>
            <person name="Nielsen K.F."/>
            <person name="Lyhne E.K."/>
            <person name="Kogle M.E."/>
            <person name="Kuo A."/>
            <person name="Riley R."/>
            <person name="Clum A."/>
            <person name="Nolan M."/>
            <person name="Lipzen A."/>
            <person name="Salamov A."/>
            <person name="Henrissat B."/>
            <person name="Wiebenga A."/>
            <person name="De vries R.P."/>
            <person name="Grigoriev I.V."/>
            <person name="Mortensen U.H."/>
            <person name="Andersen M.R."/>
            <person name="Baker S.E."/>
        </authorList>
    </citation>
    <scope>NUCLEOTIDE SEQUENCE [LARGE SCALE GENOMIC DNA]</scope>
    <source>
        <strain evidence="3 4">CBS 313.89</strain>
    </source>
</reference>
<evidence type="ECO:0000313" key="4">
    <source>
        <dbReference type="Proteomes" id="UP000249789"/>
    </source>
</evidence>
<dbReference type="Proteomes" id="UP000249789">
    <property type="component" value="Unassembled WGS sequence"/>
</dbReference>
<dbReference type="OrthoDB" id="3798541at2759"/>
<feature type="compositionally biased region" description="Low complexity" evidence="1">
    <location>
        <begin position="53"/>
        <end position="75"/>
    </location>
</feature>
<feature type="signal peptide" evidence="2">
    <location>
        <begin position="1"/>
        <end position="17"/>
    </location>
</feature>
<protein>
    <submittedName>
        <fullName evidence="3">Uncharacterized protein</fullName>
    </submittedName>
</protein>
<dbReference type="GeneID" id="63862754"/>
<evidence type="ECO:0000256" key="2">
    <source>
        <dbReference type="SAM" id="SignalP"/>
    </source>
</evidence>
<feature type="chain" id="PRO_5034549474" evidence="2">
    <location>
        <begin position="18"/>
        <end position="458"/>
    </location>
</feature>
<dbReference type="EMBL" id="KZ824673">
    <property type="protein sequence ID" value="RAK74060.1"/>
    <property type="molecule type" value="Genomic_DNA"/>
</dbReference>
<evidence type="ECO:0000313" key="3">
    <source>
        <dbReference type="EMBL" id="RAK74060.1"/>
    </source>
</evidence>
<name>A0A8G1RIP5_9EURO</name>
<keyword evidence="2" id="KW-0732">Signal</keyword>
<feature type="compositionally biased region" description="Low complexity" evidence="1">
    <location>
        <begin position="112"/>
        <end position="129"/>
    </location>
</feature>
<evidence type="ECO:0000256" key="1">
    <source>
        <dbReference type="SAM" id="MobiDB-lite"/>
    </source>
</evidence>
<accession>A0A8G1RIP5</accession>
<dbReference type="RefSeq" id="XP_040798070.1">
    <property type="nucleotide sequence ID" value="XM_040945421.1"/>
</dbReference>
<feature type="region of interest" description="Disordered" evidence="1">
    <location>
        <begin position="25"/>
        <end position="208"/>
    </location>
</feature>
<gene>
    <name evidence="3" type="ORF">BO72DRAFT_451169</name>
</gene>
<feature type="compositionally biased region" description="Low complexity" evidence="1">
    <location>
        <begin position="139"/>
        <end position="205"/>
    </location>
</feature>
<dbReference type="AlphaFoldDB" id="A0A8G1RIP5"/>
<organism evidence="3 4">
    <name type="scientific">Aspergillus fijiensis CBS 313.89</name>
    <dbReference type="NCBI Taxonomy" id="1448319"/>
    <lineage>
        <taxon>Eukaryota</taxon>
        <taxon>Fungi</taxon>
        <taxon>Dikarya</taxon>
        <taxon>Ascomycota</taxon>
        <taxon>Pezizomycotina</taxon>
        <taxon>Eurotiomycetes</taxon>
        <taxon>Eurotiomycetidae</taxon>
        <taxon>Eurotiales</taxon>
        <taxon>Aspergillaceae</taxon>
        <taxon>Aspergillus</taxon>
    </lineage>
</organism>
<sequence>MKVSFLTALVLAACTVASPVGQPYARDSECICQPNGGHGSGSGSGSEPPQPAPESESPAPSASLSPGGSPSGVPSFPRNPAPASSQPVTLPGFRPAPSATVPLAASSPNAEPSGRPSGLPGSTGSSGPSGPSGPGGSGSSSPSGPAGPSGPSGSGPSDPSNPSGPAGPGSSPGASGGSQPSATVPSGPGSSTPGSTPSGSSSCESGHCHGTGHLIQDLGPQADRLLKVVGSGTEELLIQLSDPVADLLAGLGLVGLSQPVGSLLRSASSIGELVSDLGQPVDNLCIVTGKGLGFFLIELDHPVADLLRGLGLDALAQPVGNVLSDIGSSLKRRADVSKPAGLLEELAPVVDCILQITGEDLKPLLIRLSNPVAQLLVNLGLNEAGRSVGQVIRSAASVGDLIANLGPVVDCLLTVVGEDGGLLLIKLDPDVAALVSGLGLPAIGVPVGTIVGELGNAL</sequence>
<proteinExistence type="predicted"/>
<keyword evidence="4" id="KW-1185">Reference proteome</keyword>